<feature type="region of interest" description="Disordered" evidence="1">
    <location>
        <begin position="49"/>
        <end position="69"/>
    </location>
</feature>
<dbReference type="OrthoDB" id="4510994at2759"/>
<name>A0A8T8XG90_ASPJA</name>
<protein>
    <submittedName>
        <fullName evidence="2">Uncharacterized protein</fullName>
    </submittedName>
</protein>
<evidence type="ECO:0000313" key="2">
    <source>
        <dbReference type="EMBL" id="RAH87286.1"/>
    </source>
</evidence>
<proteinExistence type="predicted"/>
<reference evidence="2 3" key="1">
    <citation type="submission" date="2018-02" db="EMBL/GenBank/DDBJ databases">
        <title>The genomes of Aspergillus section Nigri reveals drivers in fungal speciation.</title>
        <authorList>
            <consortium name="DOE Joint Genome Institute"/>
            <person name="Vesth T.C."/>
            <person name="Nybo J."/>
            <person name="Theobald S."/>
            <person name="Brandl J."/>
            <person name="Frisvad J.C."/>
            <person name="Nielsen K.F."/>
            <person name="Lyhne E.K."/>
            <person name="Kogle M.E."/>
            <person name="Kuo A."/>
            <person name="Riley R."/>
            <person name="Clum A."/>
            <person name="Nolan M."/>
            <person name="Lipzen A."/>
            <person name="Salamov A."/>
            <person name="Henrissat B."/>
            <person name="Wiebenga A."/>
            <person name="De vries R.P."/>
            <person name="Grigoriev I.V."/>
            <person name="Mortensen U.H."/>
            <person name="Andersen M.R."/>
            <person name="Baker S.E."/>
        </authorList>
    </citation>
    <scope>NUCLEOTIDE SEQUENCE [LARGE SCALE GENOMIC DNA]</scope>
    <source>
        <strain evidence="2 3">CBS 114.51</strain>
    </source>
</reference>
<dbReference type="EMBL" id="KZ824770">
    <property type="protein sequence ID" value="RAH87286.1"/>
    <property type="molecule type" value="Genomic_DNA"/>
</dbReference>
<dbReference type="AlphaFoldDB" id="A0A8T8XG90"/>
<sequence>MIPSTTVLYCSFGFGGTNATVILDDAYHYLEHNGLKGFHRTRPLPLIKMPSAPNESEDDFEVPRDVSVL</sequence>
<dbReference type="Proteomes" id="UP000249497">
    <property type="component" value="Unassembled WGS sequence"/>
</dbReference>
<organism evidence="2 3">
    <name type="scientific">Aspergillus japonicus CBS 114.51</name>
    <dbReference type="NCBI Taxonomy" id="1448312"/>
    <lineage>
        <taxon>Eukaryota</taxon>
        <taxon>Fungi</taxon>
        <taxon>Dikarya</taxon>
        <taxon>Ascomycota</taxon>
        <taxon>Pezizomycotina</taxon>
        <taxon>Eurotiomycetes</taxon>
        <taxon>Eurotiomycetidae</taxon>
        <taxon>Eurotiales</taxon>
        <taxon>Aspergillaceae</taxon>
        <taxon>Aspergillus</taxon>
        <taxon>Aspergillus subgen. Circumdati</taxon>
    </lineage>
</organism>
<keyword evidence="3" id="KW-1185">Reference proteome</keyword>
<accession>A0A8T8XG90</accession>
<dbReference type="RefSeq" id="XP_025533180.1">
    <property type="nucleotide sequence ID" value="XM_025670888.1"/>
</dbReference>
<dbReference type="GeneID" id="37174580"/>
<evidence type="ECO:0000256" key="1">
    <source>
        <dbReference type="SAM" id="MobiDB-lite"/>
    </source>
</evidence>
<evidence type="ECO:0000313" key="3">
    <source>
        <dbReference type="Proteomes" id="UP000249497"/>
    </source>
</evidence>
<gene>
    <name evidence="2" type="ORF">BO86DRAFT_384457</name>
</gene>